<evidence type="ECO:0000313" key="2">
    <source>
        <dbReference type="Proteomes" id="UP001610563"/>
    </source>
</evidence>
<dbReference type="EMBL" id="JBFTWV010000409">
    <property type="protein sequence ID" value="KAL2782504.1"/>
    <property type="molecule type" value="Genomic_DNA"/>
</dbReference>
<gene>
    <name evidence="1" type="ORF">BJX66DRAFT_320556</name>
</gene>
<evidence type="ECO:0000313" key="1">
    <source>
        <dbReference type="EMBL" id="KAL2782504.1"/>
    </source>
</evidence>
<accession>A0ABR4FGZ0</accession>
<name>A0ABR4FGZ0_9EURO</name>
<proteinExistence type="predicted"/>
<protein>
    <recommendedName>
        <fullName evidence="3">Tetratricopeptide repeat protein</fullName>
    </recommendedName>
</protein>
<dbReference type="Proteomes" id="UP001610563">
    <property type="component" value="Unassembled WGS sequence"/>
</dbReference>
<keyword evidence="2" id="KW-1185">Reference proteome</keyword>
<organism evidence="1 2">
    <name type="scientific">Aspergillus keveii</name>
    <dbReference type="NCBI Taxonomy" id="714993"/>
    <lineage>
        <taxon>Eukaryota</taxon>
        <taxon>Fungi</taxon>
        <taxon>Dikarya</taxon>
        <taxon>Ascomycota</taxon>
        <taxon>Pezizomycotina</taxon>
        <taxon>Eurotiomycetes</taxon>
        <taxon>Eurotiomycetidae</taxon>
        <taxon>Eurotiales</taxon>
        <taxon>Aspergillaceae</taxon>
        <taxon>Aspergillus</taxon>
        <taxon>Aspergillus subgen. Nidulantes</taxon>
    </lineage>
</organism>
<reference evidence="1 2" key="1">
    <citation type="submission" date="2024-07" db="EMBL/GenBank/DDBJ databases">
        <title>Section-level genome sequencing and comparative genomics of Aspergillus sections Usti and Cavernicolus.</title>
        <authorList>
            <consortium name="Lawrence Berkeley National Laboratory"/>
            <person name="Nybo J.L."/>
            <person name="Vesth T.C."/>
            <person name="Theobald S."/>
            <person name="Frisvad J.C."/>
            <person name="Larsen T.O."/>
            <person name="Kjaerboelling I."/>
            <person name="Rothschild-Mancinelli K."/>
            <person name="Lyhne E.K."/>
            <person name="Kogle M.E."/>
            <person name="Barry K."/>
            <person name="Clum A."/>
            <person name="Na H."/>
            <person name="Ledsgaard L."/>
            <person name="Lin J."/>
            <person name="Lipzen A."/>
            <person name="Kuo A."/>
            <person name="Riley R."/>
            <person name="Mondo S."/>
            <person name="Labutti K."/>
            <person name="Haridas S."/>
            <person name="Pangalinan J."/>
            <person name="Salamov A.A."/>
            <person name="Simmons B.A."/>
            <person name="Magnuson J.K."/>
            <person name="Chen J."/>
            <person name="Drula E."/>
            <person name="Henrissat B."/>
            <person name="Wiebenga A."/>
            <person name="Lubbers R.J."/>
            <person name="Gomes A.C."/>
            <person name="Makela M.R."/>
            <person name="Stajich J."/>
            <person name="Grigoriev I.V."/>
            <person name="Mortensen U.H."/>
            <person name="De Vries R.P."/>
            <person name="Baker S.E."/>
            <person name="Andersen M.R."/>
        </authorList>
    </citation>
    <scope>NUCLEOTIDE SEQUENCE [LARGE SCALE GENOMIC DNA]</scope>
    <source>
        <strain evidence="1 2">CBS 209.92</strain>
    </source>
</reference>
<comment type="caution">
    <text evidence="1">The sequence shown here is derived from an EMBL/GenBank/DDBJ whole genome shotgun (WGS) entry which is preliminary data.</text>
</comment>
<sequence length="51" mass="5714">MYQRALAGYEKALGPGHSNTRMASKSLEALTSLGATRPRKRDTLLKILRRK</sequence>
<evidence type="ECO:0008006" key="3">
    <source>
        <dbReference type="Google" id="ProtNLM"/>
    </source>
</evidence>